<dbReference type="EMBL" id="CP021425">
    <property type="protein sequence ID" value="ARU58896.1"/>
    <property type="molecule type" value="Genomic_DNA"/>
</dbReference>
<organism evidence="2 3">
    <name type="scientific">Oleiphilus messinensis</name>
    <dbReference type="NCBI Taxonomy" id="141451"/>
    <lineage>
        <taxon>Bacteria</taxon>
        <taxon>Pseudomonadati</taxon>
        <taxon>Pseudomonadota</taxon>
        <taxon>Gammaproteobacteria</taxon>
        <taxon>Oceanospirillales</taxon>
        <taxon>Oleiphilaceae</taxon>
        <taxon>Oleiphilus</taxon>
    </lineage>
</organism>
<accession>A0A1Y0IGE3</accession>
<dbReference type="Proteomes" id="UP000196027">
    <property type="component" value="Chromosome"/>
</dbReference>
<reference evidence="2 3" key="1">
    <citation type="submission" date="2017-05" db="EMBL/GenBank/DDBJ databases">
        <title>Genomic insights into alkan degradation activity of Oleiphilus messinensis.</title>
        <authorList>
            <person name="Kozyavkin S.A."/>
            <person name="Slesarev A.I."/>
            <person name="Golyshin P.N."/>
            <person name="Korzhenkov A."/>
            <person name="Golyshina O.N."/>
            <person name="Toshchakov S.V."/>
        </authorList>
    </citation>
    <scope>NUCLEOTIDE SEQUENCE [LARGE SCALE GENOMIC DNA]</scope>
    <source>
        <strain evidence="2 3">ME102</strain>
    </source>
</reference>
<keyword evidence="1" id="KW-0812">Transmembrane</keyword>
<evidence type="ECO:0000313" key="2">
    <source>
        <dbReference type="EMBL" id="ARU58896.1"/>
    </source>
</evidence>
<protein>
    <submittedName>
        <fullName evidence="2">Uncharacterized protein</fullName>
    </submittedName>
</protein>
<proteinExistence type="predicted"/>
<evidence type="ECO:0000256" key="1">
    <source>
        <dbReference type="SAM" id="Phobius"/>
    </source>
</evidence>
<sequence length="228" mass="25511">MAHSTHSFARTFFDVSFIVVVLTAALYAFGLLYYDQYLQFWGLDLSEFPLDFSLALVWGFQGILQSSALPAAFSIVAGLFCVGFYIISKALNTSVFSRWPPSDSVKRFFESVESGSFVALSWLVAFALFMLICIALSNEATKKGRAFGEQQFGEFGAINTEYGFSKLETITIKDEKGELSEIIAYKIQCSDKLCALYEPESKKRLNIERSRMFSAVANIDTQAKTTQK</sequence>
<keyword evidence="3" id="KW-1185">Reference proteome</keyword>
<gene>
    <name evidence="2" type="ORF">OLMES_4908</name>
</gene>
<keyword evidence="1" id="KW-0472">Membrane</keyword>
<name>A0A1Y0IGE3_9GAMM</name>
<keyword evidence="1" id="KW-1133">Transmembrane helix</keyword>
<dbReference type="KEGG" id="ome:OLMES_4908"/>
<dbReference type="RefSeq" id="WP_087463623.1">
    <property type="nucleotide sequence ID" value="NZ_CP021425.1"/>
</dbReference>
<dbReference type="AlphaFoldDB" id="A0A1Y0IGE3"/>
<feature type="transmembrane region" description="Helical" evidence="1">
    <location>
        <begin position="67"/>
        <end position="87"/>
    </location>
</feature>
<evidence type="ECO:0000313" key="3">
    <source>
        <dbReference type="Proteomes" id="UP000196027"/>
    </source>
</evidence>
<feature type="transmembrane region" description="Helical" evidence="1">
    <location>
        <begin position="117"/>
        <end position="136"/>
    </location>
</feature>
<feature type="transmembrane region" description="Helical" evidence="1">
    <location>
        <begin position="12"/>
        <end position="34"/>
    </location>
</feature>